<sequence>MRYLVAAVIAAVTVSASNLSPRGGRPATDKVYDRRYCYGLYPQGTPCPITAGTFDQLIDHDDPSLGTFKQRYWANPEFYAGPGAPIVLSGPGEAAADPYVWYTTNYTLDGVFAQEIRGASIVLEHRYWGESSPFDKMTTKNMRYLTLDNAMRDTIYFARNVKLPFDPAQSSHPDRAPWVFTGGSYSGALAAWIEKLYPGTFWAYHAVSGVVQPIADYWQYYVPIEAAMPRNCSRDMKLAIRHIDRRLGSSDAAGKEALKAKFGLAGLEDDDFGWALTDGLQSWQGTQFNTGPGNIPLYEMCDYIEGVGGGGAANATTTRVPDEHGVGACAAAAGLARWFREVRVPGNCARNWGDYWKGDNATVACWDTHNSTSPYFTDRSLRNKWNLQWQWMSCNEPNVHKSHTHTTDQNLYCSFQQWQGSYPGDTGLVSRYATVQSLRDQCERFFPDEDGYSYGLKRGRTTDAIVELTGGWGHVNSTRLVQVNGEYDPWLPETVSSPFRPGGPLQSTPEVPTFVVPKAAHCPDLVMSNTRVNDALHDITQEVIAIIVAWVGEFYEEKGIPQPGA</sequence>
<dbReference type="GO" id="GO:0070008">
    <property type="term" value="F:serine-type exopeptidase activity"/>
    <property type="evidence" value="ECO:0007669"/>
    <property type="project" value="InterPro"/>
</dbReference>
<dbReference type="GO" id="GO:0006508">
    <property type="term" value="P:proteolysis"/>
    <property type="evidence" value="ECO:0007669"/>
    <property type="project" value="UniProtKB-KW"/>
</dbReference>
<evidence type="ECO:0000256" key="2">
    <source>
        <dbReference type="ARBA" id="ARBA00022670"/>
    </source>
</evidence>
<dbReference type="InterPro" id="IPR029058">
    <property type="entry name" value="AB_hydrolase_fold"/>
</dbReference>
<dbReference type="Proteomes" id="UP000001610">
    <property type="component" value="Unassembled WGS sequence"/>
</dbReference>
<dbReference type="PANTHER" id="PTHR11010:SF23">
    <property type="entry name" value="SERINE PEPTIDASE"/>
    <property type="match status" value="1"/>
</dbReference>
<accession>G3J499</accession>
<dbReference type="GO" id="GO:0008239">
    <property type="term" value="F:dipeptidyl-peptidase activity"/>
    <property type="evidence" value="ECO:0007669"/>
    <property type="project" value="TreeGrafter"/>
</dbReference>
<evidence type="ECO:0000313" key="7">
    <source>
        <dbReference type="EMBL" id="EGX95821.1"/>
    </source>
</evidence>
<dbReference type="AlphaFoldDB" id="G3J499"/>
<dbReference type="HOGENOM" id="CLU_023630_1_0_1"/>
<keyword evidence="3 6" id="KW-0732">Signal</keyword>
<dbReference type="RefSeq" id="XP_006665698.1">
    <property type="nucleotide sequence ID" value="XM_006665635.1"/>
</dbReference>
<dbReference type="SUPFAM" id="SSF53474">
    <property type="entry name" value="alpha/beta-Hydrolases"/>
    <property type="match status" value="1"/>
</dbReference>
<dbReference type="Pfam" id="PF05577">
    <property type="entry name" value="Peptidase_S28"/>
    <property type="match status" value="1"/>
</dbReference>
<feature type="signal peptide" evidence="6">
    <location>
        <begin position="1"/>
        <end position="16"/>
    </location>
</feature>
<comment type="similarity">
    <text evidence="1">Belongs to the peptidase S28 family.</text>
</comment>
<proteinExistence type="inferred from homology"/>
<protein>
    <submittedName>
        <fullName evidence="7">Serine peptidase, putative</fullName>
    </submittedName>
</protein>
<dbReference type="EMBL" id="JH126399">
    <property type="protein sequence ID" value="EGX95821.1"/>
    <property type="molecule type" value="Genomic_DNA"/>
</dbReference>
<evidence type="ECO:0000313" key="8">
    <source>
        <dbReference type="Proteomes" id="UP000001610"/>
    </source>
</evidence>
<feature type="chain" id="PRO_5003445780" evidence="6">
    <location>
        <begin position="17"/>
        <end position="565"/>
    </location>
</feature>
<keyword evidence="5" id="KW-0325">Glycoprotein</keyword>
<dbReference type="PANTHER" id="PTHR11010">
    <property type="entry name" value="PROTEASE S28 PRO-X CARBOXYPEPTIDASE-RELATED"/>
    <property type="match status" value="1"/>
</dbReference>
<dbReference type="KEGG" id="cmt:CCM_00475"/>
<dbReference type="OrthoDB" id="1735038at2759"/>
<dbReference type="Gene3D" id="3.40.50.1820">
    <property type="entry name" value="alpha/beta hydrolase"/>
    <property type="match status" value="2"/>
</dbReference>
<evidence type="ECO:0000256" key="4">
    <source>
        <dbReference type="ARBA" id="ARBA00022801"/>
    </source>
</evidence>
<evidence type="ECO:0000256" key="3">
    <source>
        <dbReference type="ARBA" id="ARBA00022729"/>
    </source>
</evidence>
<keyword evidence="4" id="KW-0378">Hydrolase</keyword>
<dbReference type="InParanoid" id="G3J499"/>
<evidence type="ECO:0000256" key="1">
    <source>
        <dbReference type="ARBA" id="ARBA00011079"/>
    </source>
</evidence>
<name>G3J499_CORMM</name>
<dbReference type="eggNOG" id="KOG2182">
    <property type="taxonomic scope" value="Eukaryota"/>
</dbReference>
<keyword evidence="2" id="KW-0645">Protease</keyword>
<evidence type="ECO:0000256" key="6">
    <source>
        <dbReference type="SAM" id="SignalP"/>
    </source>
</evidence>
<dbReference type="OMA" id="MNNPPTW"/>
<dbReference type="GeneID" id="18162510"/>
<organism evidence="7 8">
    <name type="scientific">Cordyceps militaris (strain CM01)</name>
    <name type="common">Caterpillar fungus</name>
    <dbReference type="NCBI Taxonomy" id="983644"/>
    <lineage>
        <taxon>Eukaryota</taxon>
        <taxon>Fungi</taxon>
        <taxon>Dikarya</taxon>
        <taxon>Ascomycota</taxon>
        <taxon>Pezizomycotina</taxon>
        <taxon>Sordariomycetes</taxon>
        <taxon>Hypocreomycetidae</taxon>
        <taxon>Hypocreales</taxon>
        <taxon>Cordycipitaceae</taxon>
        <taxon>Cordyceps</taxon>
    </lineage>
</organism>
<reference evidence="7 8" key="1">
    <citation type="journal article" date="2011" name="Genome Biol.">
        <title>Genome sequence of the insect pathogenic fungus Cordyceps militaris, a valued traditional Chinese medicine.</title>
        <authorList>
            <person name="Zheng P."/>
            <person name="Xia Y."/>
            <person name="Xiao G."/>
            <person name="Xiong C."/>
            <person name="Hu X."/>
            <person name="Zhang S."/>
            <person name="Zheng H."/>
            <person name="Huang Y."/>
            <person name="Zhou Y."/>
            <person name="Wang S."/>
            <person name="Zhao G.P."/>
            <person name="Liu X."/>
            <person name="St Leger R.J."/>
            <person name="Wang C."/>
        </authorList>
    </citation>
    <scope>NUCLEOTIDE SEQUENCE [LARGE SCALE GENOMIC DNA]</scope>
    <source>
        <strain evidence="7 8">CM01</strain>
    </source>
</reference>
<evidence type="ECO:0000256" key="5">
    <source>
        <dbReference type="ARBA" id="ARBA00023180"/>
    </source>
</evidence>
<gene>
    <name evidence="7" type="ORF">CCM_00475</name>
</gene>
<dbReference type="InterPro" id="IPR008758">
    <property type="entry name" value="Peptidase_S28"/>
</dbReference>
<dbReference type="VEuPathDB" id="FungiDB:CCM_00475"/>
<keyword evidence="8" id="KW-1185">Reference proteome</keyword>